<comment type="caution">
    <text evidence="3">The sequence shown here is derived from an EMBL/GenBank/DDBJ whole genome shotgun (WGS) entry which is preliminary data.</text>
</comment>
<dbReference type="PANTHER" id="PTHR15854">
    <property type="entry name" value="THAP4 PROTEIN"/>
    <property type="match status" value="1"/>
</dbReference>
<dbReference type="AlphaFoldDB" id="A0A8K0DGJ6"/>
<sequence length="164" mass="18488">MQAGPVNEALKPLCWLIGKWKSVCAKGQYPTIKPFTYCEEMEFISVGQPMLNYKSVTWHPEKKNPMHLESGFLRIKPGTNQLAFMVGHNFGITTLEEGTVGENCLDLKTTAIGRMCFAKDPAVTEVTRHFQYCPESQHLQAVVCMATCNTPLTEHLRITYEKSC</sequence>
<feature type="domain" description="THAP4-like heme-binding" evidence="2">
    <location>
        <begin position="10"/>
        <end position="162"/>
    </location>
</feature>
<accession>A0A8K0DGJ6</accession>
<evidence type="ECO:0000256" key="1">
    <source>
        <dbReference type="ARBA" id="ARBA00036993"/>
    </source>
</evidence>
<gene>
    <name evidence="3" type="ORF">ILUMI_03298</name>
</gene>
<proteinExistence type="predicted"/>
<comment type="catalytic activity">
    <reaction evidence="1">
        <text>peroxynitrite = nitrate</text>
        <dbReference type="Rhea" id="RHEA:63116"/>
        <dbReference type="ChEBI" id="CHEBI:17632"/>
        <dbReference type="ChEBI" id="CHEBI:25941"/>
    </reaction>
    <physiologicalReaction direction="left-to-right" evidence="1">
        <dbReference type="Rhea" id="RHEA:63117"/>
    </physiologicalReaction>
</comment>
<reference evidence="3" key="1">
    <citation type="submission" date="2019-08" db="EMBL/GenBank/DDBJ databases">
        <title>The genome of the North American firefly Photinus pyralis.</title>
        <authorList>
            <consortium name="Photinus pyralis genome working group"/>
            <person name="Fallon T.R."/>
            <person name="Sander Lower S.E."/>
            <person name="Weng J.-K."/>
        </authorList>
    </citation>
    <scope>NUCLEOTIDE SEQUENCE</scope>
    <source>
        <strain evidence="3">TRF0915ILg1</strain>
        <tissue evidence="3">Whole body</tissue>
    </source>
</reference>
<dbReference type="PANTHER" id="PTHR15854:SF4">
    <property type="entry name" value="PEROXYNITRITE ISOMERASE THAP4"/>
    <property type="match status" value="1"/>
</dbReference>
<dbReference type="CDD" id="cd07828">
    <property type="entry name" value="lipocalin_heme-bd-THAP4-like"/>
    <property type="match status" value="1"/>
</dbReference>
<name>A0A8K0DGJ6_IGNLU</name>
<organism evidence="3 4">
    <name type="scientific">Ignelater luminosus</name>
    <name type="common">Cucubano</name>
    <name type="synonym">Pyrophorus luminosus</name>
    <dbReference type="NCBI Taxonomy" id="2038154"/>
    <lineage>
        <taxon>Eukaryota</taxon>
        <taxon>Metazoa</taxon>
        <taxon>Ecdysozoa</taxon>
        <taxon>Arthropoda</taxon>
        <taxon>Hexapoda</taxon>
        <taxon>Insecta</taxon>
        <taxon>Pterygota</taxon>
        <taxon>Neoptera</taxon>
        <taxon>Endopterygota</taxon>
        <taxon>Coleoptera</taxon>
        <taxon>Polyphaga</taxon>
        <taxon>Elateriformia</taxon>
        <taxon>Elateroidea</taxon>
        <taxon>Elateridae</taxon>
        <taxon>Agrypninae</taxon>
        <taxon>Pyrophorini</taxon>
        <taxon>Ignelater</taxon>
    </lineage>
</organism>
<dbReference type="OrthoDB" id="58529at2759"/>
<dbReference type="Pfam" id="PF08768">
    <property type="entry name" value="THAP4_heme-bd"/>
    <property type="match status" value="1"/>
</dbReference>
<dbReference type="InterPro" id="IPR014878">
    <property type="entry name" value="THAP4-like_heme-bd"/>
</dbReference>
<evidence type="ECO:0000259" key="2">
    <source>
        <dbReference type="Pfam" id="PF08768"/>
    </source>
</evidence>
<dbReference type="InterPro" id="IPR045165">
    <property type="entry name" value="Nitrobindin"/>
</dbReference>
<dbReference type="EMBL" id="VTPC01001153">
    <property type="protein sequence ID" value="KAF2902886.1"/>
    <property type="molecule type" value="Genomic_DNA"/>
</dbReference>
<dbReference type="SUPFAM" id="SSF50814">
    <property type="entry name" value="Lipocalins"/>
    <property type="match status" value="1"/>
</dbReference>
<keyword evidence="4" id="KW-1185">Reference proteome</keyword>
<dbReference type="Proteomes" id="UP000801492">
    <property type="component" value="Unassembled WGS sequence"/>
</dbReference>
<evidence type="ECO:0000313" key="3">
    <source>
        <dbReference type="EMBL" id="KAF2902886.1"/>
    </source>
</evidence>
<dbReference type="InterPro" id="IPR012674">
    <property type="entry name" value="Calycin"/>
</dbReference>
<protein>
    <recommendedName>
        <fullName evidence="2">THAP4-like heme-binding domain-containing protein</fullName>
    </recommendedName>
</protein>
<dbReference type="Gene3D" id="2.40.128.20">
    <property type="match status" value="1"/>
</dbReference>
<evidence type="ECO:0000313" key="4">
    <source>
        <dbReference type="Proteomes" id="UP000801492"/>
    </source>
</evidence>